<dbReference type="SUPFAM" id="SSF52172">
    <property type="entry name" value="CheY-like"/>
    <property type="match status" value="1"/>
</dbReference>
<accession>A0A3A3EMF2</accession>
<gene>
    <name evidence="4" type="ORF">D4741_01890</name>
</gene>
<organism evidence="4 5">
    <name type="scientific">Pseudoalteromonas gelatinilytica</name>
    <dbReference type="NCBI Taxonomy" id="1703256"/>
    <lineage>
        <taxon>Bacteria</taxon>
        <taxon>Pseudomonadati</taxon>
        <taxon>Pseudomonadota</taxon>
        <taxon>Gammaproteobacteria</taxon>
        <taxon>Alteromonadales</taxon>
        <taxon>Pseudoalteromonadaceae</taxon>
        <taxon>Pseudoalteromonas</taxon>
    </lineage>
</organism>
<evidence type="ECO:0000313" key="5">
    <source>
        <dbReference type="Proteomes" id="UP000265938"/>
    </source>
</evidence>
<dbReference type="SMART" id="SM00448">
    <property type="entry name" value="REC"/>
    <property type="match status" value="1"/>
</dbReference>
<dbReference type="PANTHER" id="PTHR44591">
    <property type="entry name" value="STRESS RESPONSE REGULATOR PROTEIN 1"/>
    <property type="match status" value="1"/>
</dbReference>
<protein>
    <submittedName>
        <fullName evidence="4">Response regulator</fullName>
    </submittedName>
</protein>
<feature type="modified residue" description="4-aspartylphosphate" evidence="2">
    <location>
        <position position="52"/>
    </location>
</feature>
<dbReference type="InterPro" id="IPR050595">
    <property type="entry name" value="Bact_response_regulator"/>
</dbReference>
<evidence type="ECO:0000259" key="3">
    <source>
        <dbReference type="PROSITE" id="PS50110"/>
    </source>
</evidence>
<dbReference type="Gene3D" id="3.40.50.2300">
    <property type="match status" value="1"/>
</dbReference>
<evidence type="ECO:0000256" key="1">
    <source>
        <dbReference type="ARBA" id="ARBA00022553"/>
    </source>
</evidence>
<reference evidence="4 5" key="1">
    <citation type="submission" date="2018-09" db="EMBL/GenBank/DDBJ databases">
        <title>Identification of marine bacteria producing industrial enzymes.</title>
        <authorList>
            <person name="Cheng T.H."/>
            <person name="Saidin J."/>
            <person name="Muhd D.D."/>
            <person name="Isa M.N.M."/>
            <person name="Bakar M.F.A."/>
            <person name="Ismail N."/>
        </authorList>
    </citation>
    <scope>NUCLEOTIDE SEQUENCE [LARGE SCALE GENOMIC DNA]</scope>
    <source>
        <strain evidence="4 5">MNAD 1.6</strain>
    </source>
</reference>
<name>A0A3A3EMF2_9GAMM</name>
<dbReference type="AlphaFoldDB" id="A0A3A3EMF2"/>
<dbReference type="Proteomes" id="UP000265938">
    <property type="component" value="Unassembled WGS sequence"/>
</dbReference>
<dbReference type="RefSeq" id="WP_119851835.1">
    <property type="nucleotide sequence ID" value="NZ_QYSE01000001.1"/>
</dbReference>
<keyword evidence="1 2" id="KW-0597">Phosphoprotein</keyword>
<dbReference type="Pfam" id="PF00072">
    <property type="entry name" value="Response_reg"/>
    <property type="match status" value="1"/>
</dbReference>
<proteinExistence type="predicted"/>
<dbReference type="PROSITE" id="PS50110">
    <property type="entry name" value="RESPONSE_REGULATORY"/>
    <property type="match status" value="1"/>
</dbReference>
<evidence type="ECO:0000313" key="4">
    <source>
        <dbReference type="EMBL" id="RJF36856.1"/>
    </source>
</evidence>
<dbReference type="InterPro" id="IPR001789">
    <property type="entry name" value="Sig_transdc_resp-reg_receiver"/>
</dbReference>
<feature type="domain" description="Response regulatory" evidence="3">
    <location>
        <begin position="4"/>
        <end position="118"/>
    </location>
</feature>
<comment type="caution">
    <text evidence="4">The sequence shown here is derived from an EMBL/GenBank/DDBJ whole genome shotgun (WGS) entry which is preliminary data.</text>
</comment>
<sequence>MKKTIVIIDDDEAILRSLKRLLGTNNHVICFSDPLSAIEFAQQNPISLVICDLLMPAISGFAVLEDIKLLQPHCSRLLITGYAELEASKNALTNNIANMITAKPWDNFELTMLVEILIENSHLKINQGLSNVNSY</sequence>
<dbReference type="InterPro" id="IPR011006">
    <property type="entry name" value="CheY-like_superfamily"/>
</dbReference>
<dbReference type="GO" id="GO:0000160">
    <property type="term" value="P:phosphorelay signal transduction system"/>
    <property type="evidence" value="ECO:0007669"/>
    <property type="project" value="InterPro"/>
</dbReference>
<dbReference type="PANTHER" id="PTHR44591:SF19">
    <property type="entry name" value="TWO-COMPONENT RESPONSE REGULATOR-RELATED"/>
    <property type="match status" value="1"/>
</dbReference>
<evidence type="ECO:0000256" key="2">
    <source>
        <dbReference type="PROSITE-ProRule" id="PRU00169"/>
    </source>
</evidence>
<dbReference type="EMBL" id="QYSE01000001">
    <property type="protein sequence ID" value="RJF36856.1"/>
    <property type="molecule type" value="Genomic_DNA"/>
</dbReference>